<dbReference type="NCBIfam" id="TIGR02833">
    <property type="entry name" value="spore_III_AB"/>
    <property type="match status" value="1"/>
</dbReference>
<reference evidence="2 3" key="1">
    <citation type="submission" date="2020-08" db="EMBL/GenBank/DDBJ databases">
        <title>A Genomic Blueprint of the Chicken Gut Microbiome.</title>
        <authorList>
            <person name="Gilroy R."/>
            <person name="Ravi A."/>
            <person name="Getino M."/>
            <person name="Pursley I."/>
            <person name="Horton D.L."/>
            <person name="Alikhan N.-F."/>
            <person name="Baker D."/>
            <person name="Gharbi K."/>
            <person name="Hall N."/>
            <person name="Watson M."/>
            <person name="Adriaenssens E.M."/>
            <person name="Foster-Nyarko E."/>
            <person name="Jarju S."/>
            <person name="Secka A."/>
            <person name="Antonio M."/>
            <person name="Oren A."/>
            <person name="Chaudhuri R."/>
            <person name="La Ragione R.M."/>
            <person name="Hildebrand F."/>
            <person name="Pallen M.J."/>
        </authorList>
    </citation>
    <scope>NUCLEOTIDE SEQUENCE [LARGE SCALE GENOMIC DNA]</scope>
    <source>
        <strain evidence="2 3">Sa3CUN1</strain>
    </source>
</reference>
<comment type="caution">
    <text evidence="2">The sequence shown here is derived from an EMBL/GenBank/DDBJ whole genome shotgun (WGS) entry which is preliminary data.</text>
</comment>
<feature type="transmembrane region" description="Helical" evidence="1">
    <location>
        <begin position="155"/>
        <end position="171"/>
    </location>
</feature>
<sequence>MLKIIAISIIFLSSSYLGFYYGQTFNRRSKQLKSVLKSVMFLCNEVMYSNTPLPEALNYVSIKVEEPVSCVLLNVGKSLENGDTMSVYEAFKEEYTKNKADFNLNEGDKNIIKDFLKGLGESGIYGQDKLFNLTIENMKFNCKNADELAKRNSKMYRVIGMCLGAMIAIFLF</sequence>
<protein>
    <submittedName>
        <fullName evidence="2">Stage III sporulation protein AB</fullName>
    </submittedName>
</protein>
<organism evidence="2 3">
    <name type="scientific">Clostridium gallinarum</name>
    <dbReference type="NCBI Taxonomy" id="2762246"/>
    <lineage>
        <taxon>Bacteria</taxon>
        <taxon>Bacillati</taxon>
        <taxon>Bacillota</taxon>
        <taxon>Clostridia</taxon>
        <taxon>Eubacteriales</taxon>
        <taxon>Clostridiaceae</taxon>
        <taxon>Clostridium</taxon>
    </lineage>
</organism>
<gene>
    <name evidence="2" type="primary">spoIIIAB</name>
    <name evidence="2" type="ORF">H9660_04920</name>
</gene>
<dbReference type="Pfam" id="PF09548">
    <property type="entry name" value="Spore_III_AB"/>
    <property type="match status" value="1"/>
</dbReference>
<keyword evidence="1" id="KW-0472">Membrane</keyword>
<keyword evidence="1" id="KW-1133">Transmembrane helix</keyword>
<keyword evidence="3" id="KW-1185">Reference proteome</keyword>
<dbReference type="PIRSF" id="PIRSF021435">
    <property type="entry name" value="SpoIIIAB"/>
    <property type="match status" value="1"/>
</dbReference>
<keyword evidence="1" id="KW-0812">Transmembrane</keyword>
<dbReference type="Proteomes" id="UP000640335">
    <property type="component" value="Unassembled WGS sequence"/>
</dbReference>
<name>A0ABR8Q243_9CLOT</name>
<evidence type="ECO:0000313" key="3">
    <source>
        <dbReference type="Proteomes" id="UP000640335"/>
    </source>
</evidence>
<evidence type="ECO:0000256" key="1">
    <source>
        <dbReference type="SAM" id="Phobius"/>
    </source>
</evidence>
<dbReference type="InterPro" id="IPR014198">
    <property type="entry name" value="Spore_III_AB"/>
</dbReference>
<dbReference type="EMBL" id="JACSQZ010000012">
    <property type="protein sequence ID" value="MBD7914480.1"/>
    <property type="molecule type" value="Genomic_DNA"/>
</dbReference>
<evidence type="ECO:0000313" key="2">
    <source>
        <dbReference type="EMBL" id="MBD7914480.1"/>
    </source>
</evidence>
<accession>A0ABR8Q243</accession>
<proteinExistence type="predicted"/>
<feature type="transmembrane region" description="Helical" evidence="1">
    <location>
        <begin position="6"/>
        <end position="23"/>
    </location>
</feature>
<dbReference type="RefSeq" id="WP_191749131.1">
    <property type="nucleotide sequence ID" value="NZ_JACSQZ010000012.1"/>
</dbReference>